<feature type="compositionally biased region" description="Pro residues" evidence="4">
    <location>
        <begin position="318"/>
        <end position="329"/>
    </location>
</feature>
<keyword evidence="3" id="KW-0963">Cytoplasm</keyword>
<evidence type="ECO:0000313" key="5">
    <source>
        <dbReference type="EMBL" id="GAA0153966.1"/>
    </source>
</evidence>
<comment type="subcellular location">
    <subcellularLocation>
        <location evidence="1">Cytoplasm</location>
    </subcellularLocation>
</comment>
<dbReference type="Gene3D" id="2.30.29.30">
    <property type="entry name" value="Pleckstrin-homology domain (PH domain)/Phosphotyrosine-binding domain (PTB)"/>
    <property type="match status" value="1"/>
</dbReference>
<dbReference type="FunFam" id="2.30.29.30:FF:000159">
    <property type="entry name" value="mRNA-decapping enzyme-like protein"/>
    <property type="match status" value="1"/>
</dbReference>
<dbReference type="PANTHER" id="PTHR16290:SF37">
    <property type="entry name" value="MRNA-DECAPPING ENZYME-LIKE PROTEIN"/>
    <property type="match status" value="1"/>
</dbReference>
<organism evidence="5 6">
    <name type="scientific">Lithospermum erythrorhizon</name>
    <name type="common">Purple gromwell</name>
    <name type="synonym">Lithospermum officinale var. erythrorhizon</name>
    <dbReference type="NCBI Taxonomy" id="34254"/>
    <lineage>
        <taxon>Eukaryota</taxon>
        <taxon>Viridiplantae</taxon>
        <taxon>Streptophyta</taxon>
        <taxon>Embryophyta</taxon>
        <taxon>Tracheophyta</taxon>
        <taxon>Spermatophyta</taxon>
        <taxon>Magnoliopsida</taxon>
        <taxon>eudicotyledons</taxon>
        <taxon>Gunneridae</taxon>
        <taxon>Pentapetalae</taxon>
        <taxon>asterids</taxon>
        <taxon>lamiids</taxon>
        <taxon>Boraginales</taxon>
        <taxon>Boraginaceae</taxon>
        <taxon>Boraginoideae</taxon>
        <taxon>Lithospermeae</taxon>
        <taxon>Lithospermum</taxon>
    </lineage>
</organism>
<protein>
    <submittedName>
        <fullName evidence="5">mRNA capping factor</fullName>
    </submittedName>
</protein>
<dbReference type="EMBL" id="BAABME010002288">
    <property type="protein sequence ID" value="GAA0153966.1"/>
    <property type="molecule type" value="Genomic_DNA"/>
</dbReference>
<reference evidence="5 6" key="1">
    <citation type="submission" date="2024-01" db="EMBL/GenBank/DDBJ databases">
        <title>The complete chloroplast genome sequence of Lithospermum erythrorhizon: insights into the phylogenetic relationship among Boraginaceae species and the maternal lineages of purple gromwells.</title>
        <authorList>
            <person name="Okada T."/>
            <person name="Watanabe K."/>
        </authorList>
    </citation>
    <scope>NUCLEOTIDE SEQUENCE [LARGE SCALE GENOMIC DNA]</scope>
</reference>
<keyword evidence="6" id="KW-1185">Reference proteome</keyword>
<dbReference type="Pfam" id="PF06058">
    <property type="entry name" value="DCP1"/>
    <property type="match status" value="1"/>
</dbReference>
<dbReference type="CDD" id="cd13182">
    <property type="entry name" value="EVH1-like_Dcp1"/>
    <property type="match status" value="1"/>
</dbReference>
<name>A0AAV3PTD6_LITER</name>
<dbReference type="SUPFAM" id="SSF50729">
    <property type="entry name" value="PH domain-like"/>
    <property type="match status" value="1"/>
</dbReference>
<evidence type="ECO:0000313" key="6">
    <source>
        <dbReference type="Proteomes" id="UP001454036"/>
    </source>
</evidence>
<dbReference type="GO" id="GO:0008047">
    <property type="term" value="F:enzyme activator activity"/>
    <property type="evidence" value="ECO:0007669"/>
    <property type="project" value="InterPro"/>
</dbReference>
<evidence type="ECO:0000256" key="1">
    <source>
        <dbReference type="ARBA" id="ARBA00004496"/>
    </source>
</evidence>
<evidence type="ECO:0000256" key="2">
    <source>
        <dbReference type="ARBA" id="ARBA00008778"/>
    </source>
</evidence>
<evidence type="ECO:0000256" key="4">
    <source>
        <dbReference type="SAM" id="MobiDB-lite"/>
    </source>
</evidence>
<dbReference type="Proteomes" id="UP001454036">
    <property type="component" value="Unassembled WGS sequence"/>
</dbReference>
<feature type="compositionally biased region" description="Polar residues" evidence="4">
    <location>
        <begin position="287"/>
        <end position="298"/>
    </location>
</feature>
<feature type="region of interest" description="Disordered" evidence="4">
    <location>
        <begin position="283"/>
        <end position="340"/>
    </location>
</feature>
<comment type="similarity">
    <text evidence="2">Belongs to the DCP1 family.</text>
</comment>
<accession>A0AAV3PTD6</accession>
<comment type="caution">
    <text evidence="5">The sequence shown here is derived from an EMBL/GenBank/DDBJ whole genome shotgun (WGS) entry which is preliminary data.</text>
</comment>
<dbReference type="GO" id="GO:0000932">
    <property type="term" value="C:P-body"/>
    <property type="evidence" value="ECO:0007669"/>
    <property type="project" value="TreeGrafter"/>
</dbReference>
<dbReference type="AlphaFoldDB" id="A0AAV3PTD6"/>
<proteinExistence type="inferred from homology"/>
<dbReference type="GO" id="GO:0031087">
    <property type="term" value="P:deadenylation-independent decapping of nuclear-transcribed mRNA"/>
    <property type="evidence" value="ECO:0007669"/>
    <property type="project" value="TreeGrafter"/>
</dbReference>
<dbReference type="GO" id="GO:0003729">
    <property type="term" value="F:mRNA binding"/>
    <property type="evidence" value="ECO:0007669"/>
    <property type="project" value="TreeGrafter"/>
</dbReference>
<dbReference type="GO" id="GO:0000290">
    <property type="term" value="P:deadenylation-dependent decapping of nuclear-transcribed mRNA"/>
    <property type="evidence" value="ECO:0007669"/>
    <property type="project" value="InterPro"/>
</dbReference>
<dbReference type="PANTHER" id="PTHR16290">
    <property type="entry name" value="TRANSCRIPTION FACTOR SMIF DECAPPING ENZYME DCP1"/>
    <property type="match status" value="1"/>
</dbReference>
<evidence type="ECO:0000256" key="3">
    <source>
        <dbReference type="ARBA" id="ARBA00022490"/>
    </source>
</evidence>
<gene>
    <name evidence="5" type="ORF">LIER_12078</name>
</gene>
<dbReference type="InterPro" id="IPR011993">
    <property type="entry name" value="PH-like_dom_sf"/>
</dbReference>
<sequence length="374" mass="41137">MSTTTTHGGGGGKLMPHLDEQSTKVLNLTVLQRIDPYIEEILITAAHVTFYEFNIDLNQWSRKDVEGSLFVVKRNGQPRFQFIVMNRRNTENLVEDLLGDFEYEVQHPYLLYRNAAQEVNGIWFYNSRECDEVANLFSRLLGAYAKSPPKPLVASSKSEFEELEAVPTSAVIEGPLEPSYNSSATRDLPDDSPFVNFFSSAMNIGYNTSSTGISGQLYQPTASVVPASHPPSMIQSQAPIIKVPTLQMPTPSAPSFPRHDASETILSNRADLVKPSSFFVPTSSSTAPAQPISSSLQTGAAPHPPLDMQRSFGAPLLQPFPPPTPPPSLTPNSTPTPSYIPLTRQKVREALVTLVQDNQFIDMVYQALQKANQS</sequence>
<dbReference type="InterPro" id="IPR010334">
    <property type="entry name" value="Dcp1"/>
</dbReference>